<evidence type="ECO:0000259" key="3">
    <source>
        <dbReference type="Pfam" id="PF12146"/>
    </source>
</evidence>
<keyword evidence="5" id="KW-1185">Reference proteome</keyword>
<dbReference type="AlphaFoldDB" id="A0A0J6WD25"/>
<dbReference type="STRING" id="37916.MCHLDSM_01752"/>
<dbReference type="EMBL" id="JYNL01000017">
    <property type="protein sequence ID" value="KMO79868.1"/>
    <property type="molecule type" value="Genomic_DNA"/>
</dbReference>
<dbReference type="Pfam" id="PF12146">
    <property type="entry name" value="Hydrolase_4"/>
    <property type="match status" value="1"/>
</dbReference>
<evidence type="ECO:0000313" key="4">
    <source>
        <dbReference type="EMBL" id="KMO79868.1"/>
    </source>
</evidence>
<gene>
    <name evidence="4" type="ORF">MCHLDSM_01752</name>
</gene>
<dbReference type="InterPro" id="IPR029058">
    <property type="entry name" value="AB_hydrolase_fold"/>
</dbReference>
<protein>
    <submittedName>
        <fullName evidence="4">Alpha/beta hydrolase family protein</fullName>
    </submittedName>
</protein>
<dbReference type="Gene3D" id="3.40.50.1820">
    <property type="entry name" value="alpha/beta hydrolase"/>
    <property type="match status" value="1"/>
</dbReference>
<comment type="caution">
    <text evidence="4">The sequence shown here is derived from an EMBL/GenBank/DDBJ whole genome shotgun (WGS) entry which is preliminary data.</text>
</comment>
<dbReference type="PATRIC" id="fig|37916.4.peg.1661"/>
<dbReference type="Proteomes" id="UP000036513">
    <property type="component" value="Unassembled WGS sequence"/>
</dbReference>
<keyword evidence="2 4" id="KW-0378">Hydrolase</keyword>
<dbReference type="GO" id="GO:0052689">
    <property type="term" value="F:carboxylic ester hydrolase activity"/>
    <property type="evidence" value="ECO:0007669"/>
    <property type="project" value="UniProtKB-ARBA"/>
</dbReference>
<evidence type="ECO:0000256" key="1">
    <source>
        <dbReference type="ARBA" id="ARBA00008645"/>
    </source>
</evidence>
<dbReference type="InterPro" id="IPR022742">
    <property type="entry name" value="Hydrolase_4"/>
</dbReference>
<name>A0A0J6WD25_9MYCO</name>
<evidence type="ECO:0000313" key="5">
    <source>
        <dbReference type="Proteomes" id="UP000036513"/>
    </source>
</evidence>
<proteinExistence type="inferred from homology"/>
<dbReference type="SUPFAM" id="SSF53474">
    <property type="entry name" value="alpha/beta-Hydrolases"/>
    <property type="match status" value="1"/>
</dbReference>
<dbReference type="PANTHER" id="PTHR22946">
    <property type="entry name" value="DIENELACTONE HYDROLASE DOMAIN-CONTAINING PROTEIN-RELATED"/>
    <property type="match status" value="1"/>
</dbReference>
<comment type="similarity">
    <text evidence="1">Belongs to the AB hydrolase superfamily.</text>
</comment>
<accession>A0A0J6WD25</accession>
<feature type="domain" description="Serine aminopeptidase S33" evidence="3">
    <location>
        <begin position="49"/>
        <end position="303"/>
    </location>
</feature>
<dbReference type="InterPro" id="IPR050261">
    <property type="entry name" value="FrsA_esterase"/>
</dbReference>
<reference evidence="4 5" key="1">
    <citation type="journal article" date="2015" name="Genome Biol. Evol.">
        <title>Characterization of Three Mycobacterium spp. with Potential Use in Bioremediation by Genome Sequencing and Comparative Genomics.</title>
        <authorList>
            <person name="Das S."/>
            <person name="Pettersson B.M."/>
            <person name="Behra P.R."/>
            <person name="Ramesh M."/>
            <person name="Dasgupta S."/>
            <person name="Bhattacharya A."/>
            <person name="Kirsebom L.A."/>
        </authorList>
    </citation>
    <scope>NUCLEOTIDE SEQUENCE [LARGE SCALE GENOMIC DNA]</scope>
    <source>
        <strain evidence="4 5">DSM 43826</strain>
    </source>
</reference>
<evidence type="ECO:0000256" key="2">
    <source>
        <dbReference type="ARBA" id="ARBA00022801"/>
    </source>
</evidence>
<sequence>MSTLTRTLAAVSTTLPFCGRGTGVVRENINFESGGQRCEGWLYRPTSPPPHPCVVLAHGIGGIRSAALPDFAIRFAAVGIAALTFDYRHLGTSAGEPRGLIDIRRQRADDRAAISLVRRFSGIDHDRIALWGTSFGGGHVLATAGRDHDIAAAIIQNPFVDGRAAAAAAIRYARRRHGYRMAWRGIRDNLRARCGREPLRIELAGAPGSMSMLTTPDAAAGFASIMPADPVGWEPTIPARIVLQMRADRPARRANLVSCPLLVSVCDGDAIAPPQPAIEVAKHAPRGELQRYPIGHFDLFNEPWIDRVVNDQIAFLRRTLLQPHTEQR</sequence>
<organism evidence="4 5">
    <name type="scientific">Mycolicibacterium chlorophenolicum</name>
    <dbReference type="NCBI Taxonomy" id="37916"/>
    <lineage>
        <taxon>Bacteria</taxon>
        <taxon>Bacillati</taxon>
        <taxon>Actinomycetota</taxon>
        <taxon>Actinomycetes</taxon>
        <taxon>Mycobacteriales</taxon>
        <taxon>Mycobacteriaceae</taxon>
        <taxon>Mycolicibacterium</taxon>
    </lineage>
</organism>
<dbReference type="PANTHER" id="PTHR22946:SF9">
    <property type="entry name" value="POLYKETIDE TRANSFERASE AF380"/>
    <property type="match status" value="1"/>
</dbReference>